<dbReference type="GO" id="GO:1902554">
    <property type="term" value="C:serine/threonine protein kinase complex"/>
    <property type="evidence" value="ECO:0007669"/>
    <property type="project" value="TreeGrafter"/>
</dbReference>
<dbReference type="PANTHER" id="PTHR48014">
    <property type="entry name" value="SERINE/THREONINE-PROTEIN KINASE FRAY2"/>
    <property type="match status" value="1"/>
</dbReference>
<dbReference type="InterPro" id="IPR000719">
    <property type="entry name" value="Prot_kinase_dom"/>
</dbReference>
<evidence type="ECO:0000259" key="2">
    <source>
        <dbReference type="PROSITE" id="PS50011"/>
    </source>
</evidence>
<accession>A0A815BJK7</accession>
<evidence type="ECO:0000313" key="3">
    <source>
        <dbReference type="EMBL" id="CAF1273562.1"/>
    </source>
</evidence>
<dbReference type="PANTHER" id="PTHR48014:SF21">
    <property type="entry name" value="SERINE_THREONINE-PROTEIN KINASE FRAY2"/>
    <property type="match status" value="1"/>
</dbReference>
<sequence>MMNNYNLTYRIIDTLKRFESNDKDSQYCQTYLINDEKDKNKTKYILRLIDLENLTNLTEFIKDISCDISSKNIYLCDNGHVLLDHFSHCISMISTYDGKLRKQIHDYTDKLKDQVLYLAPEVIYQNTDGYNFKSDIYIYSLDIVACELANGNNTYINMSYGNLSERI</sequence>
<dbReference type="GO" id="GO:0005524">
    <property type="term" value="F:ATP binding"/>
    <property type="evidence" value="ECO:0007669"/>
    <property type="project" value="InterPro"/>
</dbReference>
<dbReference type="InterPro" id="IPR011009">
    <property type="entry name" value="Kinase-like_dom_sf"/>
</dbReference>
<evidence type="ECO:0000313" key="4">
    <source>
        <dbReference type="Proteomes" id="UP000663864"/>
    </source>
</evidence>
<evidence type="ECO:0000256" key="1">
    <source>
        <dbReference type="ARBA" id="ARBA00008874"/>
    </source>
</evidence>
<reference evidence="3" key="1">
    <citation type="submission" date="2021-02" db="EMBL/GenBank/DDBJ databases">
        <authorList>
            <person name="Nowell W R."/>
        </authorList>
    </citation>
    <scope>NUCLEOTIDE SEQUENCE</scope>
</reference>
<dbReference type="GO" id="GO:0006611">
    <property type="term" value="P:protein export from nucleus"/>
    <property type="evidence" value="ECO:0007669"/>
    <property type="project" value="TreeGrafter"/>
</dbReference>
<organism evidence="3 4">
    <name type="scientific">Rotaria sordida</name>
    <dbReference type="NCBI Taxonomy" id="392033"/>
    <lineage>
        <taxon>Eukaryota</taxon>
        <taxon>Metazoa</taxon>
        <taxon>Spiralia</taxon>
        <taxon>Gnathifera</taxon>
        <taxon>Rotifera</taxon>
        <taxon>Eurotatoria</taxon>
        <taxon>Bdelloidea</taxon>
        <taxon>Philodinida</taxon>
        <taxon>Philodinidae</taxon>
        <taxon>Rotaria</taxon>
    </lineage>
</organism>
<dbReference type="AlphaFoldDB" id="A0A815BJK7"/>
<comment type="caution">
    <text evidence="3">The sequence shown here is derived from an EMBL/GenBank/DDBJ whole genome shotgun (WGS) entry which is preliminary data.</text>
</comment>
<feature type="domain" description="Protein kinase" evidence="2">
    <location>
        <begin position="1"/>
        <end position="167"/>
    </location>
</feature>
<name>A0A815BJK7_9BILA</name>
<gene>
    <name evidence="3" type="ORF">ZHD862_LOCUS26543</name>
</gene>
<comment type="similarity">
    <text evidence="1">Belongs to the protein kinase superfamily. STE Ser/Thr protein kinase family. STE20 subfamily.</text>
</comment>
<dbReference type="Proteomes" id="UP000663864">
    <property type="component" value="Unassembled WGS sequence"/>
</dbReference>
<dbReference type="EMBL" id="CAJNOT010002001">
    <property type="protein sequence ID" value="CAF1273562.1"/>
    <property type="molecule type" value="Genomic_DNA"/>
</dbReference>
<dbReference type="Gene3D" id="1.10.510.10">
    <property type="entry name" value="Transferase(Phosphotransferase) domain 1"/>
    <property type="match status" value="1"/>
</dbReference>
<proteinExistence type="inferred from homology"/>
<dbReference type="GO" id="GO:0004672">
    <property type="term" value="F:protein kinase activity"/>
    <property type="evidence" value="ECO:0007669"/>
    <property type="project" value="InterPro"/>
</dbReference>
<dbReference type="PROSITE" id="PS50011">
    <property type="entry name" value="PROTEIN_KINASE_DOM"/>
    <property type="match status" value="1"/>
</dbReference>
<dbReference type="GO" id="GO:0043539">
    <property type="term" value="F:protein serine/threonine kinase activator activity"/>
    <property type="evidence" value="ECO:0007669"/>
    <property type="project" value="InterPro"/>
</dbReference>
<dbReference type="SUPFAM" id="SSF56112">
    <property type="entry name" value="Protein kinase-like (PK-like)"/>
    <property type="match status" value="1"/>
</dbReference>
<protein>
    <recommendedName>
        <fullName evidence="2">Protein kinase domain-containing protein</fullName>
    </recommendedName>
</protein>
<dbReference type="InterPro" id="IPR047173">
    <property type="entry name" value="STRAD_A/B-like"/>
</dbReference>